<feature type="compositionally biased region" description="Basic and acidic residues" evidence="6">
    <location>
        <begin position="100"/>
        <end position="111"/>
    </location>
</feature>
<evidence type="ECO:0000313" key="10">
    <source>
        <dbReference type="Proteomes" id="UP000532311"/>
    </source>
</evidence>
<comment type="caution">
    <text evidence="9">The sequence shown here is derived from an EMBL/GenBank/DDBJ whole genome shotgun (WGS) entry which is preliminary data.</text>
</comment>
<feature type="transmembrane region" description="Helical" evidence="7">
    <location>
        <begin position="21"/>
        <end position="41"/>
    </location>
</feature>
<dbReference type="PANTHER" id="PTHR33048">
    <property type="entry name" value="PTH11-LIKE INTEGRAL MEMBRANE PROTEIN (AFU_ORTHOLOGUE AFUA_5G11245)"/>
    <property type="match status" value="1"/>
</dbReference>
<reference evidence="9 10" key="1">
    <citation type="submission" date="2020-05" db="EMBL/GenBank/DDBJ databases">
        <title>Identification and distribution of gene clusters putatively required for synthesis of sphingolipid metabolism inhibitors in phylogenetically diverse species of the filamentous fungus Fusarium.</title>
        <authorList>
            <person name="Kim H.-S."/>
            <person name="Busman M."/>
            <person name="Brown D.W."/>
            <person name="Divon H."/>
            <person name="Uhlig S."/>
            <person name="Proctor R.H."/>
        </authorList>
    </citation>
    <scope>NUCLEOTIDE SEQUENCE [LARGE SCALE GENOMIC DNA]</scope>
    <source>
        <strain evidence="9 10">NRRL 26131</strain>
    </source>
</reference>
<feature type="transmembrane region" description="Helical" evidence="7">
    <location>
        <begin position="61"/>
        <end position="81"/>
    </location>
</feature>
<keyword evidence="3 7" id="KW-1133">Transmembrane helix</keyword>
<evidence type="ECO:0000256" key="1">
    <source>
        <dbReference type="ARBA" id="ARBA00004141"/>
    </source>
</evidence>
<dbReference type="GO" id="GO:0016020">
    <property type="term" value="C:membrane"/>
    <property type="evidence" value="ECO:0007669"/>
    <property type="project" value="UniProtKB-SubCell"/>
</dbReference>
<feature type="domain" description="Rhodopsin" evidence="8">
    <location>
        <begin position="1"/>
        <end position="77"/>
    </location>
</feature>
<feature type="compositionally biased region" description="Basic and acidic residues" evidence="6">
    <location>
        <begin position="146"/>
        <end position="159"/>
    </location>
</feature>
<evidence type="ECO:0000256" key="3">
    <source>
        <dbReference type="ARBA" id="ARBA00022989"/>
    </source>
</evidence>
<organism evidence="9 10">
    <name type="scientific">Fusarium globosum</name>
    <dbReference type="NCBI Taxonomy" id="78864"/>
    <lineage>
        <taxon>Eukaryota</taxon>
        <taxon>Fungi</taxon>
        <taxon>Dikarya</taxon>
        <taxon>Ascomycota</taxon>
        <taxon>Pezizomycotina</taxon>
        <taxon>Sordariomycetes</taxon>
        <taxon>Hypocreomycetidae</taxon>
        <taxon>Hypocreales</taxon>
        <taxon>Nectriaceae</taxon>
        <taxon>Fusarium</taxon>
        <taxon>Fusarium fujikuroi species complex</taxon>
    </lineage>
</organism>
<keyword evidence="2 7" id="KW-0812">Transmembrane</keyword>
<accession>A0A8H6CVV1</accession>
<proteinExistence type="inferred from homology"/>
<evidence type="ECO:0000259" key="8">
    <source>
        <dbReference type="Pfam" id="PF20684"/>
    </source>
</evidence>
<sequence length="166" mass="18544">MVIPLKELYGLSMSLKKKIQLMLMFSVGIFAVRLQSLASYATTSNVTQDYVEIGYWSTIEVPVGIICACMPAIRALFGIIFPKVFASTNRSKNSYANISKESKQPTGDRKGGNTPQITIETEISTRYSRHHDDSSVIELTQMGREQQGHEETAWTERRPAVPSEPV</sequence>
<feature type="compositionally biased region" description="Polar residues" evidence="6">
    <location>
        <begin position="113"/>
        <end position="126"/>
    </location>
</feature>
<dbReference type="AlphaFoldDB" id="A0A8H6CVV1"/>
<keyword evidence="10" id="KW-1185">Reference proteome</keyword>
<dbReference type="PANTHER" id="PTHR33048:SF160">
    <property type="entry name" value="SAT4 FAMILY MEMBRANE PROTEIN"/>
    <property type="match status" value="1"/>
</dbReference>
<dbReference type="Pfam" id="PF20684">
    <property type="entry name" value="Fung_rhodopsin"/>
    <property type="match status" value="1"/>
</dbReference>
<dbReference type="EMBL" id="JAAQPF010001056">
    <property type="protein sequence ID" value="KAF5693960.1"/>
    <property type="molecule type" value="Genomic_DNA"/>
</dbReference>
<comment type="subcellular location">
    <subcellularLocation>
        <location evidence="1">Membrane</location>
        <topology evidence="1">Multi-pass membrane protein</topology>
    </subcellularLocation>
</comment>
<protein>
    <submittedName>
        <fullName evidence="9">Integral membrane protein PTH11</fullName>
    </submittedName>
</protein>
<evidence type="ECO:0000256" key="4">
    <source>
        <dbReference type="ARBA" id="ARBA00023136"/>
    </source>
</evidence>
<evidence type="ECO:0000256" key="7">
    <source>
        <dbReference type="SAM" id="Phobius"/>
    </source>
</evidence>
<dbReference type="Proteomes" id="UP000532311">
    <property type="component" value="Unassembled WGS sequence"/>
</dbReference>
<keyword evidence="4 7" id="KW-0472">Membrane</keyword>
<dbReference type="InterPro" id="IPR049326">
    <property type="entry name" value="Rhodopsin_dom_fungi"/>
</dbReference>
<evidence type="ECO:0000256" key="2">
    <source>
        <dbReference type="ARBA" id="ARBA00022692"/>
    </source>
</evidence>
<evidence type="ECO:0000256" key="5">
    <source>
        <dbReference type="ARBA" id="ARBA00038359"/>
    </source>
</evidence>
<evidence type="ECO:0000313" key="9">
    <source>
        <dbReference type="EMBL" id="KAF5693960.1"/>
    </source>
</evidence>
<evidence type="ECO:0000256" key="6">
    <source>
        <dbReference type="SAM" id="MobiDB-lite"/>
    </source>
</evidence>
<dbReference type="InterPro" id="IPR052337">
    <property type="entry name" value="SAT4-like"/>
</dbReference>
<feature type="region of interest" description="Disordered" evidence="6">
    <location>
        <begin position="95"/>
        <end position="166"/>
    </location>
</feature>
<gene>
    <name evidence="9" type="ORF">FGLOB1_14312</name>
</gene>
<name>A0A8H6CVV1_9HYPO</name>
<comment type="similarity">
    <text evidence="5">Belongs to the SAT4 family.</text>
</comment>